<evidence type="ECO:0000313" key="2">
    <source>
        <dbReference type="Proteomes" id="UP000256424"/>
    </source>
</evidence>
<dbReference type="RefSeq" id="WP_104763125.1">
    <property type="nucleotide sequence ID" value="NZ_FZPM01000014.1"/>
</dbReference>
<keyword evidence="2" id="KW-1185">Reference proteome</keyword>
<sequence length="183" mass="21215">MKQVFTAFCLVALLSELGLTYDNIDINNLQNMVNQVHSRAQQRIVEFSNEEVQQWADGNKCKYGNKPKEMCEFVNAIVNMGKASQKATRIAEKYTNEDGNPLKGDKLEKQLTQQDKQAYDLYQQRMANGFLQMCTLHDKIDANNREFLENLELRYNDTLLYVEAETNELCEVLKQQMKEISSK</sequence>
<dbReference type="AlphaFoldDB" id="A0A3D8J5T1"/>
<protein>
    <submittedName>
        <fullName evidence="1">Uncharacterized protein</fullName>
    </submittedName>
</protein>
<name>A0A3D8J5T1_9HELI</name>
<reference evidence="1 2" key="1">
    <citation type="submission" date="2018-04" db="EMBL/GenBank/DDBJ databases">
        <title>Novel Campyloabacter and Helicobacter Species and Strains.</title>
        <authorList>
            <person name="Mannion A.J."/>
            <person name="Shen Z."/>
            <person name="Fox J.G."/>
        </authorList>
    </citation>
    <scope>NUCLEOTIDE SEQUENCE [LARGE SCALE GENOMIC DNA]</scope>
    <source>
        <strain evidence="1 2">MIT 97-5075</strain>
    </source>
</reference>
<proteinExistence type="predicted"/>
<evidence type="ECO:0000313" key="1">
    <source>
        <dbReference type="EMBL" id="RDU72849.1"/>
    </source>
</evidence>
<accession>A0A3D8J5T1</accession>
<gene>
    <name evidence="1" type="ORF">CQA66_02875</name>
</gene>
<dbReference type="Proteomes" id="UP000256424">
    <property type="component" value="Unassembled WGS sequence"/>
</dbReference>
<organism evidence="1 2">
    <name type="scientific">Helicobacter aurati</name>
    <dbReference type="NCBI Taxonomy" id="137778"/>
    <lineage>
        <taxon>Bacteria</taxon>
        <taxon>Pseudomonadati</taxon>
        <taxon>Campylobacterota</taxon>
        <taxon>Epsilonproteobacteria</taxon>
        <taxon>Campylobacterales</taxon>
        <taxon>Helicobacteraceae</taxon>
        <taxon>Helicobacter</taxon>
    </lineage>
</organism>
<dbReference type="OrthoDB" id="9998667at2"/>
<comment type="caution">
    <text evidence="1">The sequence shown here is derived from an EMBL/GenBank/DDBJ whole genome shotgun (WGS) entry which is preliminary data.</text>
</comment>
<dbReference type="EMBL" id="NXLW01000004">
    <property type="protein sequence ID" value="RDU72849.1"/>
    <property type="molecule type" value="Genomic_DNA"/>
</dbReference>